<keyword evidence="3" id="KW-1185">Reference proteome</keyword>
<dbReference type="RefSeq" id="WP_342824207.1">
    <property type="nucleotide sequence ID" value="NZ_CP046146.1"/>
</dbReference>
<protein>
    <recommendedName>
        <fullName evidence="5">NIPSNAP domain-containing protein</fullName>
    </recommendedName>
</protein>
<reference evidence="2" key="2">
    <citation type="journal article" date="2023" name="Nat. Commun.">
        <title>Cultivation of marine bacteria of the SAR202 clade.</title>
        <authorList>
            <person name="Lim Y."/>
            <person name="Seo J.H."/>
            <person name="Giovannoni S.J."/>
            <person name="Kang I."/>
            <person name="Cho J.C."/>
        </authorList>
    </citation>
    <scope>NUCLEOTIDE SEQUENCE</scope>
    <source>
        <strain evidence="2">JH1073</strain>
    </source>
</reference>
<evidence type="ECO:0008006" key="5">
    <source>
        <dbReference type="Google" id="ProtNLM"/>
    </source>
</evidence>
<gene>
    <name evidence="1" type="ORF">GKO46_06000</name>
    <name evidence="2" type="ORF">GKO48_14245</name>
</gene>
<evidence type="ECO:0000313" key="1">
    <source>
        <dbReference type="EMBL" id="MDG0866628.1"/>
    </source>
</evidence>
<reference evidence="3" key="3">
    <citation type="submission" date="2023-06" db="EMBL/GenBank/DDBJ databases">
        <title>Pangenomics reveal diversification of enzyme families and niche specialization in globally abundant SAR202 bacteria.</title>
        <authorList>
            <person name="Saw J.H.W."/>
        </authorList>
    </citation>
    <scope>NUCLEOTIDE SEQUENCE [LARGE SCALE GENOMIC DNA]</scope>
    <source>
        <strain evidence="3">JH1073</strain>
    </source>
</reference>
<dbReference type="EMBL" id="CP046147">
    <property type="protein sequence ID" value="WFG40714.1"/>
    <property type="molecule type" value="Genomic_DNA"/>
</dbReference>
<name>A0AAJ6CW08_9CHLR</name>
<dbReference type="SUPFAM" id="SSF54909">
    <property type="entry name" value="Dimeric alpha+beta barrel"/>
    <property type="match status" value="1"/>
</dbReference>
<dbReference type="AlphaFoldDB" id="A0AAJ6CW08"/>
<dbReference type="Proteomes" id="UP001219901">
    <property type="component" value="Chromosome"/>
</dbReference>
<proteinExistence type="predicted"/>
<evidence type="ECO:0000313" key="3">
    <source>
        <dbReference type="Proteomes" id="UP001219901"/>
    </source>
</evidence>
<dbReference type="InterPro" id="IPR011008">
    <property type="entry name" value="Dimeric_a/b-barrel"/>
</dbReference>
<sequence>MAIAHLRTYTINAGMLDSWLETFPKLIPVMAEAGIKVESTWVNEAKSQFIWIRSYGDDVANIEKCEAAFYGSDYWLANVDHVRSHLAHREIVQIETA</sequence>
<evidence type="ECO:0000313" key="2">
    <source>
        <dbReference type="EMBL" id="WFG40714.1"/>
    </source>
</evidence>
<organism evidence="2 3">
    <name type="scientific">Candidatus Lucifugimonas marina</name>
    <dbReference type="NCBI Taxonomy" id="3038979"/>
    <lineage>
        <taxon>Bacteria</taxon>
        <taxon>Bacillati</taxon>
        <taxon>Chloroflexota</taxon>
        <taxon>Dehalococcoidia</taxon>
        <taxon>SAR202 cluster</taxon>
        <taxon>Candidatus Lucifugimonadales</taxon>
        <taxon>Candidatus Lucifugimonadaceae</taxon>
        <taxon>Candidatus Lucifugimonas</taxon>
    </lineage>
</organism>
<dbReference type="EMBL" id="WMBE01000002">
    <property type="protein sequence ID" value="MDG0866628.1"/>
    <property type="molecule type" value="Genomic_DNA"/>
</dbReference>
<reference evidence="3 4" key="1">
    <citation type="submission" date="2019-11" db="EMBL/GenBank/DDBJ databases">
        <authorList>
            <person name="Cho J.-C."/>
        </authorList>
    </citation>
    <scope>NUCLEOTIDE SEQUENCE [LARGE SCALE GENOMIC DNA]</scope>
    <source>
        <strain evidence="2 3">JH1073</strain>
        <strain evidence="1 4">JH702</strain>
    </source>
</reference>
<dbReference type="Gene3D" id="3.30.70.100">
    <property type="match status" value="1"/>
</dbReference>
<dbReference type="Proteomes" id="UP001321249">
    <property type="component" value="Unassembled WGS sequence"/>
</dbReference>
<accession>A0AAJ6CW08</accession>
<evidence type="ECO:0000313" key="4">
    <source>
        <dbReference type="Proteomes" id="UP001321249"/>
    </source>
</evidence>